<dbReference type="KEGG" id="dic:Dpoa569_0002897"/>
<name>A0A5B8IEK3_9GAMM</name>
<dbReference type="OrthoDB" id="9959182at2"/>
<protein>
    <submittedName>
        <fullName evidence="1">Uncharacterized protein</fullName>
    </submittedName>
</protein>
<proteinExistence type="predicted"/>
<dbReference type="Proteomes" id="UP000320591">
    <property type="component" value="Chromosome"/>
</dbReference>
<evidence type="ECO:0000313" key="2">
    <source>
        <dbReference type="Proteomes" id="UP000320591"/>
    </source>
</evidence>
<evidence type="ECO:0000313" key="1">
    <source>
        <dbReference type="EMBL" id="QDX30947.1"/>
    </source>
</evidence>
<organism evidence="1 2">
    <name type="scientific">Dickeya poaceiphila</name>
    <dbReference type="NCBI Taxonomy" id="568768"/>
    <lineage>
        <taxon>Bacteria</taxon>
        <taxon>Pseudomonadati</taxon>
        <taxon>Pseudomonadota</taxon>
        <taxon>Gammaproteobacteria</taxon>
        <taxon>Enterobacterales</taxon>
        <taxon>Pectobacteriaceae</taxon>
        <taxon>Dickeya</taxon>
    </lineage>
</organism>
<dbReference type="RefSeq" id="WP_042869029.1">
    <property type="nucleotide sequence ID" value="NZ_CM001975.1"/>
</dbReference>
<dbReference type="EMBL" id="CP042220">
    <property type="protein sequence ID" value="QDX30947.1"/>
    <property type="molecule type" value="Genomic_DNA"/>
</dbReference>
<reference evidence="1 2" key="1">
    <citation type="journal article" date="2019" name="Environ. Microbiol.">
        <title>The phytopathogenic nature of Dickeya aquatica 174/2 and the dynamic early evolution of Dickeya pathogenicity.</title>
        <authorList>
            <person name="Duprey A."/>
            <person name="Taib N."/>
            <person name="Leonard S."/>
            <person name="Garin T."/>
            <person name="Flandrois J.P."/>
            <person name="Nasser W."/>
            <person name="Brochier-Armanet C."/>
            <person name="Reverchon S."/>
        </authorList>
    </citation>
    <scope>NUCLEOTIDE SEQUENCE [LARGE SCALE GENOMIC DNA]</scope>
    <source>
        <strain evidence="1 2">NCPPB 569</strain>
    </source>
</reference>
<keyword evidence="2" id="KW-1185">Reference proteome</keyword>
<gene>
    <name evidence="1" type="ORF">Dpoa569_0002897</name>
</gene>
<accession>A0A5B8IEK3</accession>
<dbReference type="STRING" id="568768.GCA_000406125_00953"/>
<sequence>MTQKQSDWDLELSKLDGKSLKENLLGAFGATSSAMRVAAPVLDVLLSPRKEDDRLEREFEEQRKLNDEYSRHIHHGHDYDY</sequence>
<dbReference type="AlphaFoldDB" id="A0A5B8IEK3"/>